<evidence type="ECO:0000256" key="1">
    <source>
        <dbReference type="SAM" id="Phobius"/>
    </source>
</evidence>
<accession>A0A2H4Q2T7</accession>
<keyword evidence="1" id="KW-0812">Transmembrane</keyword>
<keyword evidence="3" id="KW-1185">Reference proteome</keyword>
<dbReference type="AlphaFoldDB" id="A0A1H6R727"/>
<organism evidence="2 3">
    <name type="scientific">Halohasta litchfieldiae</name>
    <dbReference type="NCBI Taxonomy" id="1073996"/>
    <lineage>
        <taxon>Archaea</taxon>
        <taxon>Methanobacteriati</taxon>
        <taxon>Methanobacteriota</taxon>
        <taxon>Stenosarchaea group</taxon>
        <taxon>Halobacteria</taxon>
        <taxon>Halobacteriales</taxon>
        <taxon>Haloferacaceae</taxon>
        <taxon>Halohasta</taxon>
    </lineage>
</organism>
<dbReference type="Proteomes" id="UP000198888">
    <property type="component" value="Unassembled WGS sequence"/>
</dbReference>
<feature type="transmembrane region" description="Helical" evidence="1">
    <location>
        <begin position="7"/>
        <end position="31"/>
    </location>
</feature>
<sequence>MDRAKLVVYLFGLYGLVTIGEAIRLALMAGFEPQLSVLFAGGFLISGVTVRTIYQGCYDEFALFRQRALAFWAVAVGVTGYVAGVLLQFL</sequence>
<keyword evidence="1" id="KW-0472">Membrane</keyword>
<evidence type="ECO:0000313" key="3">
    <source>
        <dbReference type="Proteomes" id="UP000198888"/>
    </source>
</evidence>
<dbReference type="EMBL" id="FNYR01000001">
    <property type="protein sequence ID" value="SEI47435.1"/>
    <property type="molecule type" value="Genomic_DNA"/>
</dbReference>
<dbReference type="STRING" id="1073996.SAMN05444271_10166"/>
<name>A0A1H6R727_9EURY</name>
<accession>A0A1H6R727</accession>
<gene>
    <name evidence="2" type="ORF">SAMN05444271_10166</name>
</gene>
<protein>
    <submittedName>
        <fullName evidence="2">Uncharacterized protein</fullName>
    </submittedName>
</protein>
<dbReference type="GeneID" id="35002684"/>
<reference evidence="2 3" key="1">
    <citation type="submission" date="2016-10" db="EMBL/GenBank/DDBJ databases">
        <authorList>
            <person name="de Groot N.N."/>
        </authorList>
    </citation>
    <scope>NUCLEOTIDE SEQUENCE [LARGE SCALE GENOMIC DNA]</scope>
    <source>
        <strain evidence="2 3">DSM 22187</strain>
    </source>
</reference>
<dbReference type="RefSeq" id="WP_089670579.1">
    <property type="nucleotide sequence ID" value="NZ_CP024845.1"/>
</dbReference>
<feature type="transmembrane region" description="Helical" evidence="1">
    <location>
        <begin position="69"/>
        <end position="89"/>
    </location>
</feature>
<keyword evidence="1" id="KW-1133">Transmembrane helix</keyword>
<proteinExistence type="predicted"/>
<feature type="transmembrane region" description="Helical" evidence="1">
    <location>
        <begin position="37"/>
        <end position="57"/>
    </location>
</feature>
<evidence type="ECO:0000313" key="2">
    <source>
        <dbReference type="EMBL" id="SEI47435.1"/>
    </source>
</evidence>
<dbReference type="KEGG" id="hae:halTADL_1899"/>